<evidence type="ECO:0000313" key="1">
    <source>
        <dbReference type="EMBL" id="MDO3676073.1"/>
    </source>
</evidence>
<accession>A0ABT8V3R5</accession>
<comment type="caution">
    <text evidence="1">The sequence shown here is derived from an EMBL/GenBank/DDBJ whole genome shotgun (WGS) entry which is preliminary data.</text>
</comment>
<reference evidence="1" key="1">
    <citation type="submission" date="2023-07" db="EMBL/GenBank/DDBJ databases">
        <authorList>
            <person name="Aktuganov G."/>
            <person name="Boyko T."/>
            <person name="Delegan Y."/>
            <person name="Galimzianova N."/>
            <person name="Gilvanova E."/>
            <person name="Korobov V."/>
            <person name="Kuzmina L."/>
            <person name="Melentiev A."/>
            <person name="Milman P."/>
            <person name="Ryabova A."/>
            <person name="Stupak E."/>
            <person name="Yasakov T."/>
            <person name="Zharikova N."/>
            <person name="Zhurenko E."/>
        </authorList>
    </citation>
    <scope>NUCLEOTIDE SEQUENCE</scope>
    <source>
        <strain evidence="1">IB-739</strain>
    </source>
</reference>
<sequence>MKWEEITELHPGRFILVEAIKASSNNRVRQLEDMAVIQDYDNPQEAWNGYKYLHKLHPTRELYVFHTSRSDVEVVEEFFSGVRRRMKIQLQHGLPGISLTLTHNNQSIVLQNVLFNTGCAATIFDTDALAEIGIHIDFINGRAKRMYG</sequence>
<dbReference type="EMBL" id="JAUMKJ010000003">
    <property type="protein sequence ID" value="MDO3676073.1"/>
    <property type="molecule type" value="Genomic_DNA"/>
</dbReference>
<proteinExistence type="predicted"/>
<evidence type="ECO:0000313" key="2">
    <source>
        <dbReference type="Proteomes" id="UP001168883"/>
    </source>
</evidence>
<name>A0ABT8V3R5_9BACL</name>
<protein>
    <submittedName>
        <fullName evidence="1">Uncharacterized protein</fullName>
    </submittedName>
</protein>
<gene>
    <name evidence="1" type="ORF">Q3C12_03590</name>
</gene>
<dbReference type="Proteomes" id="UP001168883">
    <property type="component" value="Unassembled WGS sequence"/>
</dbReference>
<dbReference type="RefSeq" id="WP_302877252.1">
    <property type="nucleotide sequence ID" value="NZ_JAUMKJ010000003.1"/>
</dbReference>
<keyword evidence="2" id="KW-1185">Reference proteome</keyword>
<organism evidence="1 2">
    <name type="scientific">Paenibacillus ehimensis</name>
    <dbReference type="NCBI Taxonomy" id="79264"/>
    <lineage>
        <taxon>Bacteria</taxon>
        <taxon>Bacillati</taxon>
        <taxon>Bacillota</taxon>
        <taxon>Bacilli</taxon>
        <taxon>Bacillales</taxon>
        <taxon>Paenibacillaceae</taxon>
        <taxon>Paenibacillus</taxon>
    </lineage>
</organism>